<dbReference type="PROSITE" id="PS50949">
    <property type="entry name" value="HTH_GNTR"/>
    <property type="match status" value="1"/>
</dbReference>
<dbReference type="Gene3D" id="1.20.120.530">
    <property type="entry name" value="GntR ligand-binding domain-like"/>
    <property type="match status" value="1"/>
</dbReference>
<accession>A0A2W5SUB3</accession>
<organism evidence="5 6">
    <name type="scientific">Corynebacterium kroppenstedtii</name>
    <dbReference type="NCBI Taxonomy" id="161879"/>
    <lineage>
        <taxon>Bacteria</taxon>
        <taxon>Bacillati</taxon>
        <taxon>Actinomycetota</taxon>
        <taxon>Actinomycetes</taxon>
        <taxon>Mycobacteriales</taxon>
        <taxon>Corynebacteriaceae</taxon>
        <taxon>Corynebacterium</taxon>
    </lineage>
</organism>
<dbReference type="InterPro" id="IPR036390">
    <property type="entry name" value="WH_DNA-bd_sf"/>
</dbReference>
<evidence type="ECO:0000256" key="3">
    <source>
        <dbReference type="ARBA" id="ARBA00023163"/>
    </source>
</evidence>
<dbReference type="GO" id="GO:0003677">
    <property type="term" value="F:DNA binding"/>
    <property type="evidence" value="ECO:0007669"/>
    <property type="project" value="UniProtKB-KW"/>
</dbReference>
<evidence type="ECO:0000256" key="2">
    <source>
        <dbReference type="ARBA" id="ARBA00023125"/>
    </source>
</evidence>
<dbReference type="SUPFAM" id="SSF48008">
    <property type="entry name" value="GntR ligand-binding domain-like"/>
    <property type="match status" value="1"/>
</dbReference>
<dbReference type="SMART" id="SM00345">
    <property type="entry name" value="HTH_GNTR"/>
    <property type="match status" value="1"/>
</dbReference>
<reference evidence="5 6" key="1">
    <citation type="submission" date="2017-08" db="EMBL/GenBank/DDBJ databases">
        <title>Infants hospitalized years apart are colonized by the same room-sourced microbial strains.</title>
        <authorList>
            <person name="Brooks B."/>
            <person name="Olm M.R."/>
            <person name="Firek B.A."/>
            <person name="Baker R."/>
            <person name="Thomas B.C."/>
            <person name="Morowitz M.J."/>
            <person name="Banfield J.F."/>
        </authorList>
    </citation>
    <scope>NUCLEOTIDE SEQUENCE [LARGE SCALE GENOMIC DNA]</scope>
    <source>
        <strain evidence="5">S2_003_000_R1_3</strain>
    </source>
</reference>
<sequence length="215" mass="23944">MVLSRAEKVQRHIMEEISAQGLAAGQRLPSVRQLAEDCQVTTPTVREALRALEAAGVVELRHGSGTYVHPHAFRFVRANALMVPTSTQCRELVEARVVIEPPIAAEAARHRSEDDLRALEECAECAINAQLPDDHVSFHVLVAQATGNGVLVDVVEGLLSIRKQDHAASRAFITDRKQDRAQHRRIVEAIRCSDPIMAERLMREHLQWLANCSDR</sequence>
<dbReference type="InterPro" id="IPR008920">
    <property type="entry name" value="TF_FadR/GntR_C"/>
</dbReference>
<keyword evidence="3" id="KW-0804">Transcription</keyword>
<dbReference type="GO" id="GO:0003700">
    <property type="term" value="F:DNA-binding transcription factor activity"/>
    <property type="evidence" value="ECO:0007669"/>
    <property type="project" value="InterPro"/>
</dbReference>
<keyword evidence="2" id="KW-0238">DNA-binding</keyword>
<gene>
    <name evidence="5" type="ORF">DI525_07090</name>
</gene>
<dbReference type="EMBL" id="QFRA01000017">
    <property type="protein sequence ID" value="PZR04373.1"/>
    <property type="molecule type" value="Genomic_DNA"/>
</dbReference>
<dbReference type="CDD" id="cd07377">
    <property type="entry name" value="WHTH_GntR"/>
    <property type="match status" value="1"/>
</dbReference>
<dbReference type="AlphaFoldDB" id="A0A2W5SUB3"/>
<comment type="caution">
    <text evidence="5">The sequence shown here is derived from an EMBL/GenBank/DDBJ whole genome shotgun (WGS) entry which is preliminary data.</text>
</comment>
<dbReference type="PRINTS" id="PR00035">
    <property type="entry name" value="HTHGNTR"/>
</dbReference>
<dbReference type="Gene3D" id="1.10.10.10">
    <property type="entry name" value="Winged helix-like DNA-binding domain superfamily/Winged helix DNA-binding domain"/>
    <property type="match status" value="1"/>
</dbReference>
<keyword evidence="1" id="KW-0805">Transcription regulation</keyword>
<dbReference type="InterPro" id="IPR000524">
    <property type="entry name" value="Tscrpt_reg_HTH_GntR"/>
</dbReference>
<dbReference type="InterPro" id="IPR036388">
    <property type="entry name" value="WH-like_DNA-bd_sf"/>
</dbReference>
<evidence type="ECO:0000313" key="5">
    <source>
        <dbReference type="EMBL" id="PZR04373.1"/>
    </source>
</evidence>
<evidence type="ECO:0000313" key="6">
    <source>
        <dbReference type="Proteomes" id="UP000249432"/>
    </source>
</evidence>
<dbReference type="Pfam" id="PF07729">
    <property type="entry name" value="FCD"/>
    <property type="match status" value="1"/>
</dbReference>
<feature type="domain" description="HTH gntR-type" evidence="4">
    <location>
        <begin position="3"/>
        <end position="71"/>
    </location>
</feature>
<dbReference type="Pfam" id="PF00392">
    <property type="entry name" value="GntR"/>
    <property type="match status" value="1"/>
</dbReference>
<dbReference type="SUPFAM" id="SSF46785">
    <property type="entry name" value="Winged helix' DNA-binding domain"/>
    <property type="match status" value="1"/>
</dbReference>
<evidence type="ECO:0000256" key="1">
    <source>
        <dbReference type="ARBA" id="ARBA00023015"/>
    </source>
</evidence>
<dbReference type="InterPro" id="IPR011711">
    <property type="entry name" value="GntR_C"/>
</dbReference>
<dbReference type="Proteomes" id="UP000249432">
    <property type="component" value="Unassembled WGS sequence"/>
</dbReference>
<dbReference type="PANTHER" id="PTHR43537:SF5">
    <property type="entry name" value="UXU OPERON TRANSCRIPTIONAL REGULATOR"/>
    <property type="match status" value="1"/>
</dbReference>
<protein>
    <submittedName>
        <fullName evidence="5">GntR family transcriptional regulator</fullName>
    </submittedName>
</protein>
<dbReference type="SMART" id="SM00895">
    <property type="entry name" value="FCD"/>
    <property type="match status" value="1"/>
</dbReference>
<dbReference type="RefSeq" id="WP_303735047.1">
    <property type="nucleotide sequence ID" value="NZ_QFRA01000017.1"/>
</dbReference>
<proteinExistence type="predicted"/>
<evidence type="ECO:0000259" key="4">
    <source>
        <dbReference type="PROSITE" id="PS50949"/>
    </source>
</evidence>
<dbReference type="PANTHER" id="PTHR43537">
    <property type="entry name" value="TRANSCRIPTIONAL REGULATOR, GNTR FAMILY"/>
    <property type="match status" value="1"/>
</dbReference>
<name>A0A2W5SUB3_9CORY</name>